<reference evidence="2" key="1">
    <citation type="journal article" date="2019" name="Int. J. Syst. Evol. Microbiol.">
        <title>The Global Catalogue of Microorganisms (GCM) 10K type strain sequencing project: providing services to taxonomists for standard genome sequencing and annotation.</title>
        <authorList>
            <consortium name="The Broad Institute Genomics Platform"/>
            <consortium name="The Broad Institute Genome Sequencing Center for Infectious Disease"/>
            <person name="Wu L."/>
            <person name="Ma J."/>
        </authorList>
    </citation>
    <scope>NUCLEOTIDE SEQUENCE [LARGE SCALE GENOMIC DNA]</scope>
    <source>
        <strain evidence="2">CECT 7398</strain>
    </source>
</reference>
<accession>A0ABT8BRT7</accession>
<gene>
    <name evidence="1" type="ORF">QWZ16_08095</name>
</gene>
<sequence>MTPLNQLSSMWEQLQQQATELDNTRGEYSQPLFDRNLFHCGASNLVPCVEEAMDTFMQLSHAQEVKTLTCEQVDFLSERLICQLGAIKRELATQTLRRFEPGMKNTPRKRLNDLYQNLAQHQQWENRLLALVNNTEYTYQQASSNDKALALQTHQSAKRRLQRCQQAKIKIEKHITYKERNQ</sequence>
<comment type="caution">
    <text evidence="1">The sequence shown here is derived from an EMBL/GenBank/DDBJ whole genome shotgun (WGS) entry which is preliminary data.</text>
</comment>
<evidence type="ECO:0000313" key="1">
    <source>
        <dbReference type="EMBL" id="MDN3609661.1"/>
    </source>
</evidence>
<dbReference type="InterPro" id="IPR038338">
    <property type="entry name" value="PriC_sf"/>
</dbReference>
<dbReference type="Proteomes" id="UP001238540">
    <property type="component" value="Unassembled WGS sequence"/>
</dbReference>
<evidence type="ECO:0000313" key="2">
    <source>
        <dbReference type="Proteomes" id="UP001238540"/>
    </source>
</evidence>
<name>A0ABT8BRT7_9VIBR</name>
<keyword evidence="2" id="KW-1185">Reference proteome</keyword>
<dbReference type="Pfam" id="PF07445">
    <property type="entry name" value="PriC"/>
    <property type="match status" value="1"/>
</dbReference>
<dbReference type="RefSeq" id="WP_076587056.1">
    <property type="nucleotide sequence ID" value="NZ_JABEYA020000007.1"/>
</dbReference>
<dbReference type="InterPro" id="IPR010890">
    <property type="entry name" value="PriC"/>
</dbReference>
<organism evidence="1 2">
    <name type="scientific">Vibrio ostreicida</name>
    <dbReference type="NCBI Taxonomy" id="526588"/>
    <lineage>
        <taxon>Bacteria</taxon>
        <taxon>Pseudomonadati</taxon>
        <taxon>Pseudomonadota</taxon>
        <taxon>Gammaproteobacteria</taxon>
        <taxon>Vibrionales</taxon>
        <taxon>Vibrionaceae</taxon>
        <taxon>Vibrio</taxon>
    </lineage>
</organism>
<proteinExistence type="predicted"/>
<dbReference type="Gene3D" id="1.20.1270.340">
    <property type="match status" value="1"/>
</dbReference>
<dbReference type="EMBL" id="JAUFQC010000001">
    <property type="protein sequence ID" value="MDN3609661.1"/>
    <property type="molecule type" value="Genomic_DNA"/>
</dbReference>
<protein>
    <submittedName>
        <fullName evidence="1">Primosomal replication protein</fullName>
    </submittedName>
</protein>